<gene>
    <name evidence="1" type="ORF">SAMN02745215_02884</name>
</gene>
<dbReference type="AlphaFoldDB" id="A0A1M7U383"/>
<dbReference type="Proteomes" id="UP000184010">
    <property type="component" value="Unassembled WGS sequence"/>
</dbReference>
<reference evidence="2" key="1">
    <citation type="submission" date="2016-12" db="EMBL/GenBank/DDBJ databases">
        <authorList>
            <person name="Varghese N."/>
            <person name="Submissions S."/>
        </authorList>
    </citation>
    <scope>NUCLEOTIDE SEQUENCE [LARGE SCALE GENOMIC DNA]</scope>
    <source>
        <strain evidence="2">DSM 11544</strain>
    </source>
</reference>
<dbReference type="EMBL" id="FRDN01000009">
    <property type="protein sequence ID" value="SHN77428.1"/>
    <property type="molecule type" value="Genomic_DNA"/>
</dbReference>
<evidence type="ECO:0000313" key="2">
    <source>
        <dbReference type="Proteomes" id="UP000184010"/>
    </source>
</evidence>
<dbReference type="STRING" id="1121395.SAMN02745215_02884"/>
<protein>
    <submittedName>
        <fullName evidence="1">Uncharacterized protein</fullName>
    </submittedName>
</protein>
<name>A0A1M7U383_9FIRM</name>
<sequence>MRMSELLKLYQGMIFEMYLAGKLFEDEFDILSALSEGMEADGNVVELVSKVMPDDLKDSDIADCIRAKQFRTALTILD</sequence>
<organism evidence="1 2">
    <name type="scientific">Desulfitobacterium chlororespirans DSM 11544</name>
    <dbReference type="NCBI Taxonomy" id="1121395"/>
    <lineage>
        <taxon>Bacteria</taxon>
        <taxon>Bacillati</taxon>
        <taxon>Bacillota</taxon>
        <taxon>Clostridia</taxon>
        <taxon>Eubacteriales</taxon>
        <taxon>Desulfitobacteriaceae</taxon>
        <taxon>Desulfitobacterium</taxon>
    </lineage>
</organism>
<proteinExistence type="predicted"/>
<keyword evidence="2" id="KW-1185">Reference proteome</keyword>
<evidence type="ECO:0000313" key="1">
    <source>
        <dbReference type="EMBL" id="SHN77428.1"/>
    </source>
</evidence>
<accession>A0A1M7U383</accession>